<dbReference type="GO" id="GO:0005886">
    <property type="term" value="C:plasma membrane"/>
    <property type="evidence" value="ECO:0007669"/>
    <property type="project" value="UniProtKB-SubCell"/>
</dbReference>
<comment type="subcellular location">
    <subcellularLocation>
        <location evidence="1">Cell membrane</location>
        <topology evidence="1">Multi-pass membrane protein</topology>
    </subcellularLocation>
</comment>
<keyword evidence="3" id="KW-1003">Cell membrane</keyword>
<name>A0AAN8P2D4_POLSC</name>
<feature type="domain" description="G-protein coupled receptors family 1 profile" evidence="9">
    <location>
        <begin position="1"/>
        <end position="231"/>
    </location>
</feature>
<keyword evidence="4 8" id="KW-0812">Transmembrane</keyword>
<feature type="transmembrane region" description="Helical" evidence="8">
    <location>
        <begin position="171"/>
        <end position="191"/>
    </location>
</feature>
<evidence type="ECO:0000313" key="11">
    <source>
        <dbReference type="Proteomes" id="UP001372834"/>
    </source>
</evidence>
<evidence type="ECO:0000256" key="3">
    <source>
        <dbReference type="ARBA" id="ARBA00022475"/>
    </source>
</evidence>
<dbReference type="PANTHER" id="PTHR24241:SF193">
    <property type="entry name" value="G-PROTEIN COUPLED RECEPTORS FAMILY 1 PROFILE DOMAIN-CONTAINING PROTEIN"/>
    <property type="match status" value="1"/>
</dbReference>
<dbReference type="AlphaFoldDB" id="A0AAN8P2D4"/>
<keyword evidence="5 8" id="KW-1133">Transmembrane helix</keyword>
<comment type="caution">
    <text evidence="10">The sequence shown here is derived from an EMBL/GenBank/DDBJ whole genome shotgun (WGS) entry which is preliminary data.</text>
</comment>
<feature type="transmembrane region" description="Helical" evidence="8">
    <location>
        <begin position="31"/>
        <end position="53"/>
    </location>
</feature>
<reference evidence="10 11" key="1">
    <citation type="submission" date="2023-10" db="EMBL/GenBank/DDBJ databases">
        <title>Genomes of two closely related lineages of the louse Polyplax serrata with different host specificities.</title>
        <authorList>
            <person name="Martinu J."/>
            <person name="Tarabai H."/>
            <person name="Stefka J."/>
            <person name="Hypsa V."/>
        </authorList>
    </citation>
    <scope>NUCLEOTIDE SEQUENCE [LARGE SCALE GENOMIC DNA]</scope>
    <source>
        <strain evidence="10">HR10_N</strain>
    </source>
</reference>
<feature type="transmembrane region" description="Helical" evidence="8">
    <location>
        <begin position="79"/>
        <end position="105"/>
    </location>
</feature>
<dbReference type="InterPro" id="IPR017452">
    <property type="entry name" value="GPCR_Rhodpsn_7TM"/>
</dbReference>
<dbReference type="PRINTS" id="PR00237">
    <property type="entry name" value="GPCRRHODOPSN"/>
</dbReference>
<protein>
    <recommendedName>
        <fullName evidence="9">G-protein coupled receptors family 1 profile domain-containing protein</fullName>
    </recommendedName>
</protein>
<evidence type="ECO:0000259" key="9">
    <source>
        <dbReference type="PROSITE" id="PS50262"/>
    </source>
</evidence>
<evidence type="ECO:0000256" key="5">
    <source>
        <dbReference type="ARBA" id="ARBA00022989"/>
    </source>
</evidence>
<dbReference type="InterPro" id="IPR000276">
    <property type="entry name" value="GPCR_Rhodpsn"/>
</dbReference>
<dbReference type="Proteomes" id="UP001372834">
    <property type="component" value="Unassembled WGS sequence"/>
</dbReference>
<evidence type="ECO:0000256" key="7">
    <source>
        <dbReference type="ARBA" id="ARBA00023170"/>
    </source>
</evidence>
<dbReference type="PANTHER" id="PTHR24241">
    <property type="entry name" value="NEUROPEPTIDE RECEPTOR-RELATED G-PROTEIN COUPLED RECEPTOR"/>
    <property type="match status" value="1"/>
</dbReference>
<comment type="similarity">
    <text evidence="2">Belongs to the G-protein coupled receptor 1 family.</text>
</comment>
<keyword evidence="7" id="KW-0675">Receptor</keyword>
<dbReference type="PROSITE" id="PS50262">
    <property type="entry name" value="G_PROTEIN_RECEP_F1_2"/>
    <property type="match status" value="1"/>
</dbReference>
<dbReference type="GO" id="GO:0042277">
    <property type="term" value="F:peptide binding"/>
    <property type="evidence" value="ECO:0007669"/>
    <property type="project" value="TreeGrafter"/>
</dbReference>
<evidence type="ECO:0000256" key="1">
    <source>
        <dbReference type="ARBA" id="ARBA00004651"/>
    </source>
</evidence>
<evidence type="ECO:0000313" key="10">
    <source>
        <dbReference type="EMBL" id="KAK6629671.1"/>
    </source>
</evidence>
<evidence type="ECO:0000256" key="2">
    <source>
        <dbReference type="ARBA" id="ARBA00010663"/>
    </source>
</evidence>
<evidence type="ECO:0000256" key="6">
    <source>
        <dbReference type="ARBA" id="ARBA00023136"/>
    </source>
</evidence>
<dbReference type="EMBL" id="JAWJWE010000036">
    <property type="protein sequence ID" value="KAK6629671.1"/>
    <property type="molecule type" value="Genomic_DNA"/>
</dbReference>
<evidence type="ECO:0000256" key="4">
    <source>
        <dbReference type="ARBA" id="ARBA00022692"/>
    </source>
</evidence>
<dbReference type="GO" id="GO:0004930">
    <property type="term" value="F:G protein-coupled receptor activity"/>
    <property type="evidence" value="ECO:0007669"/>
    <property type="project" value="InterPro"/>
</dbReference>
<accession>A0AAN8P2D4</accession>
<dbReference type="Pfam" id="PF00001">
    <property type="entry name" value="7tm_1"/>
    <property type="match status" value="1"/>
</dbReference>
<dbReference type="GO" id="GO:0032870">
    <property type="term" value="P:cellular response to hormone stimulus"/>
    <property type="evidence" value="ECO:0007669"/>
    <property type="project" value="TreeGrafter"/>
</dbReference>
<gene>
    <name evidence="10" type="ORF">RUM43_003489</name>
</gene>
<evidence type="ECO:0000256" key="8">
    <source>
        <dbReference type="SAM" id="Phobius"/>
    </source>
</evidence>
<sequence>MEKAWKTRRYYAIVHPMKAQYICTISQARRIITATWISSFLLAVPILFAQVHLKVGIKVEAYWCVRDWDNKTIWRAHELYMMLLILVIPTAVMAVAYTAICCEIWEVIQRRQNMTCGKGHEMNKNLRVVRTASCDSFPSSNYTTNNTSRKFKKKDKKFSKKDDDGSSVKQVIKMLVAVVVIFVLCWGPMLIDNVLQAYGILTYIRIGWPKYMGTAFHLMAYFNSCINPIVYGFMSKNFRESFMKALCCRGNKPKVSLRSFSLSQTRNTSISLGRTVSVALPV</sequence>
<keyword evidence="6 8" id="KW-0472">Membrane</keyword>
<proteinExistence type="inferred from homology"/>
<feature type="transmembrane region" description="Helical" evidence="8">
    <location>
        <begin position="211"/>
        <end position="234"/>
    </location>
</feature>
<dbReference type="SUPFAM" id="SSF81321">
    <property type="entry name" value="Family A G protein-coupled receptor-like"/>
    <property type="match status" value="1"/>
</dbReference>
<dbReference type="Gene3D" id="1.20.1070.10">
    <property type="entry name" value="Rhodopsin 7-helix transmembrane proteins"/>
    <property type="match status" value="1"/>
</dbReference>
<organism evidence="10 11">
    <name type="scientific">Polyplax serrata</name>
    <name type="common">Common mouse louse</name>
    <dbReference type="NCBI Taxonomy" id="468196"/>
    <lineage>
        <taxon>Eukaryota</taxon>
        <taxon>Metazoa</taxon>
        <taxon>Ecdysozoa</taxon>
        <taxon>Arthropoda</taxon>
        <taxon>Hexapoda</taxon>
        <taxon>Insecta</taxon>
        <taxon>Pterygota</taxon>
        <taxon>Neoptera</taxon>
        <taxon>Paraneoptera</taxon>
        <taxon>Psocodea</taxon>
        <taxon>Troctomorpha</taxon>
        <taxon>Phthiraptera</taxon>
        <taxon>Anoplura</taxon>
        <taxon>Polyplacidae</taxon>
        <taxon>Polyplax</taxon>
    </lineage>
</organism>